<dbReference type="EMBL" id="UAUF01000010">
    <property type="protein sequence ID" value="SPZ04953.1"/>
    <property type="molecule type" value="Genomic_DNA"/>
</dbReference>
<accession>A0A2X2CCU2</accession>
<organism evidence="6 7">
    <name type="scientific">Pseudomonas luteola</name>
    <dbReference type="NCBI Taxonomy" id="47886"/>
    <lineage>
        <taxon>Bacteria</taxon>
        <taxon>Pseudomonadati</taxon>
        <taxon>Pseudomonadota</taxon>
        <taxon>Gammaproteobacteria</taxon>
        <taxon>Pseudomonadales</taxon>
        <taxon>Pseudomonadaceae</taxon>
        <taxon>Pseudomonas</taxon>
    </lineage>
</organism>
<evidence type="ECO:0000256" key="2">
    <source>
        <dbReference type="SAM" id="Coils"/>
    </source>
</evidence>
<gene>
    <name evidence="6" type="ORF">NCTC11842_01473</name>
</gene>
<evidence type="ECO:0000259" key="4">
    <source>
        <dbReference type="Pfam" id="PF13871"/>
    </source>
</evidence>
<evidence type="ECO:0000259" key="5">
    <source>
        <dbReference type="Pfam" id="PF13872"/>
    </source>
</evidence>
<feature type="region of interest" description="Disordered" evidence="3">
    <location>
        <begin position="406"/>
        <end position="559"/>
    </location>
</feature>
<feature type="compositionally biased region" description="Basic and acidic residues" evidence="3">
    <location>
        <begin position="454"/>
        <end position="517"/>
    </location>
</feature>
<evidence type="ECO:0000256" key="1">
    <source>
        <dbReference type="ARBA" id="ARBA00006992"/>
    </source>
</evidence>
<feature type="domain" description="Strawberry notch AAA" evidence="5">
    <location>
        <begin position="688"/>
        <end position="915"/>
    </location>
</feature>
<reference evidence="6 7" key="1">
    <citation type="submission" date="2018-06" db="EMBL/GenBank/DDBJ databases">
        <authorList>
            <consortium name="Pathogen Informatics"/>
            <person name="Doyle S."/>
        </authorList>
    </citation>
    <scope>NUCLEOTIDE SEQUENCE [LARGE SCALE GENOMIC DNA]</scope>
    <source>
        <strain evidence="6 7">NCTC11842</strain>
    </source>
</reference>
<dbReference type="Pfam" id="PF13871">
    <property type="entry name" value="Helicase_C_4"/>
    <property type="match status" value="1"/>
</dbReference>
<evidence type="ECO:0000313" key="6">
    <source>
        <dbReference type="EMBL" id="SPZ04953.1"/>
    </source>
</evidence>
<dbReference type="Proteomes" id="UP000250443">
    <property type="component" value="Unassembled WGS sequence"/>
</dbReference>
<dbReference type="PANTHER" id="PTHR12706:SF30">
    <property type="entry name" value="PROTEIN STRAWBERRY NOTCH-RELATED"/>
    <property type="match status" value="1"/>
</dbReference>
<feature type="domain" description="Strawberry notch helicase C" evidence="4">
    <location>
        <begin position="1154"/>
        <end position="1296"/>
    </location>
</feature>
<dbReference type="SUPFAM" id="SSF52540">
    <property type="entry name" value="P-loop containing nucleoside triphosphate hydrolases"/>
    <property type="match status" value="2"/>
</dbReference>
<dbReference type="GO" id="GO:0006355">
    <property type="term" value="P:regulation of DNA-templated transcription"/>
    <property type="evidence" value="ECO:0007669"/>
    <property type="project" value="InterPro"/>
</dbReference>
<dbReference type="InterPro" id="IPR026937">
    <property type="entry name" value="SBNO_Helicase_C_dom"/>
</dbReference>
<proteinExistence type="inferred from homology"/>
<feature type="coiled-coil region" evidence="2">
    <location>
        <begin position="104"/>
        <end position="146"/>
    </location>
</feature>
<dbReference type="Gene3D" id="3.40.50.300">
    <property type="entry name" value="P-loop containing nucleotide triphosphate hydrolases"/>
    <property type="match status" value="1"/>
</dbReference>
<dbReference type="InterPro" id="IPR039187">
    <property type="entry name" value="SNO_AAA"/>
</dbReference>
<evidence type="ECO:0000313" key="7">
    <source>
        <dbReference type="Proteomes" id="UP000250443"/>
    </source>
</evidence>
<sequence>MRTIRWLNIEAYGATLEMWRNTHGQFYFAAIGGTKEAKEAFVELGGERKKVFDTKAILFPPLSGEASSNAWIARLPKAFIETRDSKDVLTLYPDANSQFAPAMIASLAQRASEWEARAQELERLEAERLEAERLEAERRAAEQEALFDFPGFADDADQAQEAPTASRDVADIAAQPESSESVTIAEPAAVVVNEAPAIEQVQPEPPTEPIAQTTPAVAEETPAVEQVPVAAPVANQPSLLEQFIRAIHDGDDRPLIFKQYPQMPQGSELAEIEAMAPSAGIVMSPWWDALKAVLNRMTDDAQLVMISLGRSPERMVANANQFLSDNPGFPLISAAWGSPKNNVHRLVLITDATLPERLYIRSLDNEALPHVNTEVEMAHHLNNLWRETYGQTGEIVDGNAVIQQPGNAADTRADREPSGARQVSGASNVAGLERVNAAGHRDADRAGSISGADDTERAGRIRPAVHGDEQPRISTREPADAGDVRRDDTDQRAAAREPRIADRELPDGGNERGHSPDTPDLGRSSAAVSGYRAERRGTPDAVAGGAPAANSGRPVVNNDAPVEADPVIEVELASSTLTEEEAALLQAEIEERRAARRRGMDLGVVENAGRVPYAPLSNLDAQGTMMPANMATAITGALAKLSQRRGDVDEFVSRALGFDSPAELRGRLYAEQVDGLALTFDAFDRGRDMVLGDLTGIGKGRQIAGVIRFAYQQGLTAIFITKEQTLYNSMAREMAVLGMADLIDQRHLLITNSGVGIENELGEELVKGRSASTLQEIYETGELPQGIRVVFTTHSQLSTKADTPRANWLRQIAQDATVIVDESHLSAGVESLCGVNVRAIMESARHTLSSSATSAKEAKNLGLYRGTDLSLLGNQAQVMEILQKGGAAAMEAVPLMLAQEGQYRRLEHDMSQAEYLTPDVPEELAPQIRTNMDALSTALRALLDLQSVVSQYNQDVNNNEYIVRQRMADERRQIARRNREVLGLSSMHFSSTLHHFSQQALLAVHADWYADLAIQSARDGNKPVLVVQSTMESVLNEVIRVVSEHDVPLDDLVVEMNFGNVLKRMANKITEINVNFPDGAHRFNLQDDALHLEGRGLPEQLQIILAGGHLNVQRNVRAAIARFNTAVDRIPNSIPVSPIDYINDKITAAGFPMGELTGRKWRAEQVAPGTYRITRRSDSSKRDRQRIVNAFNSGEMVGLTLNRAGATGIDLHADRRFSDQRKRDMLLLQADDDIYNLQQALGRVFRANMVEAPRYTIPGSAVPVAVRSMAIMRRRLSNMMSLTRGSRDSEMTSSMPDIFNWVGCEAALKYLEDNPGVAEAIGLNLAVEANKINEQGGDTGLASRVTAMGLLLPCTTQDEMMDGLISAYENKLEELEQRGVNPFRSRHMDVKAEVVNEVTLYPATGTSVFESEIKLKELRYHDELPALSPDTIRTLISIGRASLTLAEGASRNWSRKPLLEVMDTITARLENTLATFRGLFDEGANQTLEEQANSRYDSLTTRAARDYLSVRAFADRVKLGGHLHLKLDSDAPIDLHIVGIEPPIMARSMHDPFEWRMLLVSKEQHCRQVRIPLATVISEAMQAQKQAYMQTEDADPAAFVYDWANLAILVSDPQQDLIDENGNFVPEIMASYENLPRGQIEMRRHVLSGNLLKAISLASDLGKGLPSTYTLANGSREFGVMMPSNFDQIRLLEMPVDLGSSDTIEAYICHRAGSMRKATLYMNLKDLTVTGVPAKEIEDAKSDRKSNFYFEVNRTRTTYTAKLIVPRAKNRSSWLVENEAIKELTHGMEWTRSSGDLVLTFDIPECRFSDRLDAILDQLIEMGITFRTSALDSRAREWLTGYISEQIAARDQDNAANDRAIA</sequence>
<dbReference type="InterPro" id="IPR027417">
    <property type="entry name" value="P-loop_NTPase"/>
</dbReference>
<keyword evidence="2" id="KW-0175">Coiled coil</keyword>
<feature type="region of interest" description="Disordered" evidence="3">
    <location>
        <begin position="199"/>
        <end position="222"/>
    </location>
</feature>
<name>A0A2X2CCU2_PSELU</name>
<dbReference type="Pfam" id="PF13872">
    <property type="entry name" value="AAA_34"/>
    <property type="match status" value="1"/>
</dbReference>
<feature type="compositionally biased region" description="Low complexity" evidence="3">
    <location>
        <begin position="211"/>
        <end position="222"/>
    </location>
</feature>
<dbReference type="PANTHER" id="PTHR12706">
    <property type="entry name" value="STRAWBERRY NOTCH-RELATED"/>
    <property type="match status" value="1"/>
</dbReference>
<protein>
    <submittedName>
        <fullName evidence="6">Uncharacterized protein</fullName>
    </submittedName>
</protein>
<dbReference type="InterPro" id="IPR026741">
    <property type="entry name" value="SNO"/>
</dbReference>
<dbReference type="RefSeq" id="WP_112297656.1">
    <property type="nucleotide sequence ID" value="NZ_UAUF01000010.1"/>
</dbReference>
<comment type="similarity">
    <text evidence="1">Belongs to the SBNO family.</text>
</comment>
<evidence type="ECO:0000256" key="3">
    <source>
        <dbReference type="SAM" id="MobiDB-lite"/>
    </source>
</evidence>